<proteinExistence type="inferred from homology"/>
<sequence>MVRRIKTKLVLELRAQGLTGRMIASAQGVSRNSIAAVFAAADRAGIDWDAIAGKTDAEVYALVFPGRGEHESVFVQPDWEQLHKELARVGVTLKLLHGEYVDGCAVSGSPAMSYDRFCKTYAAHTMVSGAASRVGHKAGQTVEVDWSGPTMQLADPVTGEVSRVYLFVACLPFSRYAFVEPATDMRQDTWLLAHVAMFEWFGGTVPRVVPDNLKTGVIKHPREGEVVLNDAYRELAAHYSAAVLPGRVRRPKDKASVENTVAHIATWVIAGLRDQIFTSLPELRTRVRERMDAYNREPFQKRAGTRLSVFETEELPLLRPLPAVSYEISRWVTGRRVQKNGHVVWEKNFYSVPYSLIGQAVDLRVTAQLVEVYRNHERLTSHLLFG</sequence>
<comment type="caution">
    <text evidence="3">The sequence shown here is derived from an EMBL/GenBank/DDBJ whole genome shotgun (WGS) entry which is preliminary data.</text>
</comment>
<dbReference type="SUPFAM" id="SSF53098">
    <property type="entry name" value="Ribonuclease H-like"/>
    <property type="match status" value="1"/>
</dbReference>
<accession>A0A3E0VQ50</accession>
<feature type="domain" description="Integrase catalytic" evidence="2">
    <location>
        <begin position="134"/>
        <end position="328"/>
    </location>
</feature>
<dbReference type="NCBIfam" id="NF033546">
    <property type="entry name" value="transpos_IS21"/>
    <property type="match status" value="1"/>
</dbReference>
<dbReference type="InterPro" id="IPR036397">
    <property type="entry name" value="RNaseH_sf"/>
</dbReference>
<dbReference type="AlphaFoldDB" id="A0A3E0VQ50"/>
<dbReference type="InterPro" id="IPR054353">
    <property type="entry name" value="IstA-like_C"/>
</dbReference>
<dbReference type="OrthoDB" id="2065409at2"/>
<dbReference type="Gene3D" id="3.30.420.10">
    <property type="entry name" value="Ribonuclease H-like superfamily/Ribonuclease H"/>
    <property type="match status" value="1"/>
</dbReference>
<dbReference type="InterPro" id="IPR001584">
    <property type="entry name" value="Integrase_cat-core"/>
</dbReference>
<reference evidence="3 4" key="1">
    <citation type="submission" date="2017-04" db="EMBL/GenBank/DDBJ databases">
        <title>Comparative genome analysis of Subtercola boreus.</title>
        <authorList>
            <person name="Cho Y.-J."/>
            <person name="Cho A."/>
            <person name="Kim O.-S."/>
            <person name="Lee J.-I."/>
        </authorList>
    </citation>
    <scope>NUCLEOTIDE SEQUENCE [LARGE SCALE GENOMIC DNA]</scope>
    <source>
        <strain evidence="3 4">P27479</strain>
    </source>
</reference>
<dbReference type="GO" id="GO:0015074">
    <property type="term" value="P:DNA integration"/>
    <property type="evidence" value="ECO:0007669"/>
    <property type="project" value="InterPro"/>
</dbReference>
<dbReference type="Pfam" id="PF22483">
    <property type="entry name" value="Mu-transpos_C_2"/>
    <property type="match status" value="1"/>
</dbReference>
<evidence type="ECO:0000259" key="2">
    <source>
        <dbReference type="PROSITE" id="PS50994"/>
    </source>
</evidence>
<comment type="similarity">
    <text evidence="1">Belongs to the transposase IS21/IS408/IS1162 family.</text>
</comment>
<evidence type="ECO:0000313" key="3">
    <source>
        <dbReference type="EMBL" id="RFA11749.1"/>
    </source>
</evidence>
<organism evidence="3 4">
    <name type="scientific">Subtercola boreus</name>
    <dbReference type="NCBI Taxonomy" id="120213"/>
    <lineage>
        <taxon>Bacteria</taxon>
        <taxon>Bacillati</taxon>
        <taxon>Actinomycetota</taxon>
        <taxon>Actinomycetes</taxon>
        <taxon>Micrococcales</taxon>
        <taxon>Microbacteriaceae</taxon>
        <taxon>Subtercola</taxon>
    </lineage>
</organism>
<dbReference type="PANTHER" id="PTHR35004:SF8">
    <property type="entry name" value="TRANSPOSASE RV3428C-RELATED"/>
    <property type="match status" value="1"/>
</dbReference>
<dbReference type="InterPro" id="IPR012337">
    <property type="entry name" value="RNaseH-like_sf"/>
</dbReference>
<dbReference type="Proteomes" id="UP000256541">
    <property type="component" value="Unassembled WGS sequence"/>
</dbReference>
<protein>
    <submittedName>
        <fullName evidence="3">IS21 family transposase</fullName>
    </submittedName>
</protein>
<feature type="non-terminal residue" evidence="3">
    <location>
        <position position="386"/>
    </location>
</feature>
<evidence type="ECO:0000256" key="1">
    <source>
        <dbReference type="ARBA" id="ARBA00009277"/>
    </source>
</evidence>
<dbReference type="PROSITE" id="PS50994">
    <property type="entry name" value="INTEGRASE"/>
    <property type="match status" value="1"/>
</dbReference>
<dbReference type="PANTHER" id="PTHR35004">
    <property type="entry name" value="TRANSPOSASE RV3428C-RELATED"/>
    <property type="match status" value="1"/>
</dbReference>
<evidence type="ECO:0000313" key="4">
    <source>
        <dbReference type="Proteomes" id="UP000256541"/>
    </source>
</evidence>
<name>A0A3E0VQ50_9MICO</name>
<dbReference type="EMBL" id="NBXB01000056">
    <property type="protein sequence ID" value="RFA11749.1"/>
    <property type="molecule type" value="Genomic_DNA"/>
</dbReference>
<dbReference type="RefSeq" id="WP_116413094.1">
    <property type="nucleotide sequence ID" value="NZ_NBXB01000056.1"/>
</dbReference>
<dbReference type="GO" id="GO:0003676">
    <property type="term" value="F:nucleic acid binding"/>
    <property type="evidence" value="ECO:0007669"/>
    <property type="project" value="InterPro"/>
</dbReference>
<gene>
    <name evidence="3" type="ORF">B7R22_17990</name>
</gene>